<sequence>MKKVEPTLLHEKTAEIIRQKIVGGELAAGSRLSETALSKQLAISRNTLREVFRLLTQQGLLRYEPNRGVCVARPDMAAIVDIYRLRRLVECSALRNAWPLHPAMEKMAAAVSLGRERSAAQDWTGVGTANMQFHSAIVDLADSERLNRLYRNISAELRLAFSQLNDARLLHAPYVEKNGAILALLTAGQNEQAVQALSVYLEVSERTVLAALSRRGW</sequence>
<dbReference type="Pfam" id="PF00392">
    <property type="entry name" value="GntR"/>
    <property type="match status" value="1"/>
</dbReference>
<evidence type="ECO:0000313" key="5">
    <source>
        <dbReference type="EMBL" id="MBK4716223.1"/>
    </source>
</evidence>
<dbReference type="SMART" id="SM00345">
    <property type="entry name" value="HTH_GNTR"/>
    <property type="match status" value="1"/>
</dbReference>
<evidence type="ECO:0000256" key="2">
    <source>
        <dbReference type="ARBA" id="ARBA00023125"/>
    </source>
</evidence>
<reference evidence="5" key="1">
    <citation type="submission" date="2021-01" db="EMBL/GenBank/DDBJ databases">
        <title>Intestinitalea alba gen. nov., sp. nov., a novel genus of the family Enterobacteriaceae, isolated from the gut of the plastic-eating mealworm Tenebrio molitor L.</title>
        <authorList>
            <person name="Yang Y."/>
        </authorList>
    </citation>
    <scope>NUCLEOTIDE SEQUENCE</scope>
    <source>
        <strain evidence="5">BIT-L3</strain>
    </source>
</reference>
<dbReference type="Gene3D" id="1.10.10.10">
    <property type="entry name" value="Winged helix-like DNA-binding domain superfamily/Winged helix DNA-binding domain"/>
    <property type="match status" value="1"/>
</dbReference>
<name>A0A8K0XY10_9ENTR</name>
<dbReference type="Gene3D" id="1.20.120.530">
    <property type="entry name" value="GntR ligand-binding domain-like"/>
    <property type="match status" value="1"/>
</dbReference>
<dbReference type="Pfam" id="PF07729">
    <property type="entry name" value="FCD"/>
    <property type="match status" value="1"/>
</dbReference>
<proteinExistence type="predicted"/>
<accession>A0A8K0XY10</accession>
<feature type="domain" description="HTH gntR-type" evidence="4">
    <location>
        <begin position="7"/>
        <end position="74"/>
    </location>
</feature>
<dbReference type="InterPro" id="IPR036388">
    <property type="entry name" value="WH-like_DNA-bd_sf"/>
</dbReference>
<comment type="caution">
    <text evidence="5">The sequence shown here is derived from an EMBL/GenBank/DDBJ whole genome shotgun (WGS) entry which is preliminary data.</text>
</comment>
<dbReference type="InterPro" id="IPR008920">
    <property type="entry name" value="TF_FadR/GntR_C"/>
</dbReference>
<organism evidence="5 6">
    <name type="scientific">Tenebrionibacter intestinalis</name>
    <dbReference type="NCBI Taxonomy" id="2799638"/>
    <lineage>
        <taxon>Bacteria</taxon>
        <taxon>Pseudomonadati</taxon>
        <taxon>Pseudomonadota</taxon>
        <taxon>Gammaproteobacteria</taxon>
        <taxon>Enterobacterales</taxon>
        <taxon>Enterobacteriaceae</taxon>
        <taxon>Tenebrionibacter/Tenebrionicola group</taxon>
        <taxon>Tenebrionibacter</taxon>
    </lineage>
</organism>
<dbReference type="InterPro" id="IPR036390">
    <property type="entry name" value="WH_DNA-bd_sf"/>
</dbReference>
<dbReference type="PANTHER" id="PTHR43537">
    <property type="entry name" value="TRANSCRIPTIONAL REGULATOR, GNTR FAMILY"/>
    <property type="match status" value="1"/>
</dbReference>
<dbReference type="SUPFAM" id="SSF48008">
    <property type="entry name" value="GntR ligand-binding domain-like"/>
    <property type="match status" value="1"/>
</dbReference>
<dbReference type="GO" id="GO:0003700">
    <property type="term" value="F:DNA-binding transcription factor activity"/>
    <property type="evidence" value="ECO:0007669"/>
    <property type="project" value="InterPro"/>
</dbReference>
<evidence type="ECO:0000256" key="1">
    <source>
        <dbReference type="ARBA" id="ARBA00023015"/>
    </source>
</evidence>
<dbReference type="SMART" id="SM00895">
    <property type="entry name" value="FCD"/>
    <property type="match status" value="1"/>
</dbReference>
<evidence type="ECO:0000256" key="3">
    <source>
        <dbReference type="ARBA" id="ARBA00023163"/>
    </source>
</evidence>
<dbReference type="SUPFAM" id="SSF46785">
    <property type="entry name" value="Winged helix' DNA-binding domain"/>
    <property type="match status" value="1"/>
</dbReference>
<gene>
    <name evidence="5" type="ORF">JJB97_12985</name>
</gene>
<evidence type="ECO:0000259" key="4">
    <source>
        <dbReference type="PROSITE" id="PS50949"/>
    </source>
</evidence>
<dbReference type="PROSITE" id="PS50949">
    <property type="entry name" value="HTH_GNTR"/>
    <property type="match status" value="1"/>
</dbReference>
<dbReference type="AlphaFoldDB" id="A0A8K0XY10"/>
<keyword evidence="6" id="KW-1185">Reference proteome</keyword>
<evidence type="ECO:0000313" key="6">
    <source>
        <dbReference type="Proteomes" id="UP000659047"/>
    </source>
</evidence>
<keyword evidence="3" id="KW-0804">Transcription</keyword>
<dbReference type="InterPro" id="IPR000524">
    <property type="entry name" value="Tscrpt_reg_HTH_GntR"/>
</dbReference>
<protein>
    <submittedName>
        <fullName evidence="5">GntR family transcriptional regulator</fullName>
    </submittedName>
</protein>
<dbReference type="EMBL" id="JAEPBH010000034">
    <property type="protein sequence ID" value="MBK4716223.1"/>
    <property type="molecule type" value="Genomic_DNA"/>
</dbReference>
<keyword evidence="1" id="KW-0805">Transcription regulation</keyword>
<keyword evidence="2" id="KW-0238">DNA-binding</keyword>
<dbReference type="PANTHER" id="PTHR43537:SF45">
    <property type="entry name" value="GNTR FAMILY REGULATORY PROTEIN"/>
    <property type="match status" value="1"/>
</dbReference>
<dbReference type="Proteomes" id="UP000659047">
    <property type="component" value="Unassembled WGS sequence"/>
</dbReference>
<dbReference type="CDD" id="cd07377">
    <property type="entry name" value="WHTH_GntR"/>
    <property type="match status" value="1"/>
</dbReference>
<dbReference type="InterPro" id="IPR011711">
    <property type="entry name" value="GntR_C"/>
</dbReference>
<dbReference type="GO" id="GO:0003677">
    <property type="term" value="F:DNA binding"/>
    <property type="evidence" value="ECO:0007669"/>
    <property type="project" value="UniProtKB-KW"/>
</dbReference>
<dbReference type="PRINTS" id="PR00035">
    <property type="entry name" value="HTHGNTR"/>
</dbReference>